<dbReference type="InterPro" id="IPR016024">
    <property type="entry name" value="ARM-type_fold"/>
</dbReference>
<dbReference type="PANTHER" id="PTHR12048:SF0">
    <property type="entry name" value="CCAAT_ENHANCER-BINDING PROTEIN ZETA"/>
    <property type="match status" value="1"/>
</dbReference>
<dbReference type="PROSITE" id="PS00139">
    <property type="entry name" value="THIOL_PROTEASE_CYS"/>
    <property type="match status" value="1"/>
</dbReference>
<dbReference type="Pfam" id="PF03914">
    <property type="entry name" value="CBF"/>
    <property type="match status" value="1"/>
</dbReference>
<reference evidence="5" key="1">
    <citation type="journal article" date="2011" name="PLoS Biol.">
        <title>Gene gain and loss during evolution of obligate parasitism in the white rust pathogen of Arabidopsis thaliana.</title>
        <authorList>
            <person name="Kemen E."/>
            <person name="Gardiner A."/>
            <person name="Schultz-Larsen T."/>
            <person name="Kemen A.C."/>
            <person name="Balmuth A.L."/>
            <person name="Robert-Seilaniantz A."/>
            <person name="Bailey K."/>
            <person name="Holub E."/>
            <person name="Studholme D.J."/>
            <person name="Maclean D."/>
            <person name="Jones J.D."/>
        </authorList>
    </citation>
    <scope>NUCLEOTIDE SEQUENCE</scope>
</reference>
<sequence>MANESVRFLGENMATFWSTMTYFLLPPAVVLLLLLTIPFPFLRLNRAIVRFADLVFSLEIGTIKIFHLITVISFVVLAAQTYELQKRYPTKYDHHLEAHYAADLQERAKRWRFERNWWISALTFTIYWMLLRFHALKKELVYQKNGPKPATKPATPAPKRTGHPISPPTDLWDVSCTKLTQKLQENAASWYEIASNVPRKPSNTAVPTKFQSLLEAIQRERCPKTGSLDPVKYQSLWNQLQVHAKALYDNAMSQFASSKAKGKLSSDEKYLSTLRKSGTLADRVAALTLTIQSAPFFSIQSLVQLMGMARKHARREASMAIRSLQDLFLETFLPSDRALLFFHQQSLLNISFPLLLVWYHENQLKTVFAQFISILSNGMNDSILTFQKSCILANHTLLSSKPEQERVLLAMLTNKLGDASGKIVSMVHALLRQLLELHPHMKHVISQEVEQLIRKKTTDNQAQARVQLQALVFLTQIHFQRTSKDAALASHLITLYFGIFTDAINQPDNALDRKVLSVLLIGVNRAFPYANSTHFQEELDALFRIVHQAYAFHTSVQALMLIFQVLQGTNAISDRFYIALYAKLWDPKLRKTAKHTSFLNLVFRALKNDPSVPRSAAIIKRLLQVALLMPPPFICAILYLISEFSAEKKILRNLWTEAEIVVSEKTDDMEEEVDDGEEKQAEKVLTELFGTLPRPHARNCENYDFHKRNPLFAAGDRSCAWELSQLKMHVHPSVRHFARQLLTDGDISYSGDPLVDFTLSSFLDKFVSKKPRKLVAEKKTAQVFHIQEPNVVEASEQFFYKFFQLKEERHPRVEVDANSDVSEEAFAMELAEGLLEDEFDHEDVDMSDWSGPESEEKEEVHERIERKSPFLAFPWIPSLMARYLELASMRFFILQSRMIFTLLSLASLTLIAGDIVIPVELQHEFEQQMDALQVDLEAWKQSEAGRYALREGFYTEDAYESLDTDHLGRFFLSQIAMRQAQIANPSAVFSMDTPFSLMTEYEFARFVGKSFLIQACPLREINTTSISPPKSVDWTSSKCLAKPKDQGMCGSCWAFAAIGALESALCLNGKNQTLTLLSEQQVNDCDAKSYGCNGGFPRNALEYIRGNNGVCTAEAYPYVSGSSGKDGKCGETNCAVDMDIHVDGVGGSEDAFVRAISAQPIAVGVAAGNREWKQYKSGVLSTCSTSELDHAVLAVGYGEQSSGKFFKIKNSWGRVWGDNGFMYLKRNGSESACGVINEHAVDFEIFAIFAILTLLEPFRALQ</sequence>
<feature type="transmembrane region" description="Helical" evidence="3">
    <location>
        <begin position="20"/>
        <end position="42"/>
    </location>
</feature>
<reference evidence="5" key="2">
    <citation type="submission" date="2011-02" db="EMBL/GenBank/DDBJ databases">
        <authorList>
            <person name="MacLean D."/>
        </authorList>
    </citation>
    <scope>NUCLEOTIDE SEQUENCE</scope>
</reference>
<dbReference type="InterPro" id="IPR000668">
    <property type="entry name" value="Peptidase_C1A_C"/>
</dbReference>
<dbReference type="Pfam" id="PF05529">
    <property type="entry name" value="Bap31"/>
    <property type="match status" value="1"/>
</dbReference>
<dbReference type="PANTHER" id="PTHR12048">
    <property type="entry name" value="CCAAT-BINDING FACTOR-RELATED"/>
    <property type="match status" value="1"/>
</dbReference>
<name>F0WJS7_9STRA</name>
<organism evidence="5">
    <name type="scientific">Albugo laibachii Nc14</name>
    <dbReference type="NCBI Taxonomy" id="890382"/>
    <lineage>
        <taxon>Eukaryota</taxon>
        <taxon>Sar</taxon>
        <taxon>Stramenopiles</taxon>
        <taxon>Oomycota</taxon>
        <taxon>Peronosporomycetes</taxon>
        <taxon>Albuginales</taxon>
        <taxon>Albuginaceae</taxon>
        <taxon>Albugo</taxon>
    </lineage>
</organism>
<evidence type="ECO:0000256" key="2">
    <source>
        <dbReference type="SAM" id="MobiDB-lite"/>
    </source>
</evidence>
<feature type="region of interest" description="Disordered" evidence="2">
    <location>
        <begin position="146"/>
        <end position="166"/>
    </location>
</feature>
<gene>
    <name evidence="5" type="primary">AlNc14C125G6801</name>
    <name evidence="5" type="ORF">ALNC14_076710</name>
</gene>
<dbReference type="InterPro" id="IPR039417">
    <property type="entry name" value="Peptidase_C1A_papain-like"/>
</dbReference>
<dbReference type="InterPro" id="IPR038765">
    <property type="entry name" value="Papain-like_cys_pep_sf"/>
</dbReference>
<dbReference type="Pfam" id="PF00112">
    <property type="entry name" value="Peptidase_C1"/>
    <property type="match status" value="1"/>
</dbReference>
<protein>
    <submittedName>
        <fullName evidence="5">Uncharacterized protein AlNc14C125G6801</fullName>
    </submittedName>
</protein>
<dbReference type="GO" id="GO:0005634">
    <property type="term" value="C:nucleus"/>
    <property type="evidence" value="ECO:0007669"/>
    <property type="project" value="TreeGrafter"/>
</dbReference>
<dbReference type="SMART" id="SM00645">
    <property type="entry name" value="Pept_C1"/>
    <property type="match status" value="1"/>
</dbReference>
<feature type="transmembrane region" description="Helical" evidence="3">
    <location>
        <begin position="54"/>
        <end position="79"/>
    </location>
</feature>
<dbReference type="EMBL" id="FR824170">
    <property type="protein sequence ID" value="CCA21528.1"/>
    <property type="molecule type" value="Genomic_DNA"/>
</dbReference>
<evidence type="ECO:0000256" key="3">
    <source>
        <dbReference type="SAM" id="Phobius"/>
    </source>
</evidence>
<dbReference type="HOGENOM" id="CLU_269214_0_0_1"/>
<feature type="domain" description="Peptidase C1A papain C-terminal" evidence="4">
    <location>
        <begin position="1028"/>
        <end position="1243"/>
    </location>
</feature>
<dbReference type="SUPFAM" id="SSF54001">
    <property type="entry name" value="Cysteine proteinases"/>
    <property type="match status" value="1"/>
</dbReference>
<evidence type="ECO:0000256" key="1">
    <source>
        <dbReference type="ARBA" id="ARBA00007797"/>
    </source>
</evidence>
<feature type="transmembrane region" description="Helical" evidence="3">
    <location>
        <begin position="117"/>
        <end position="135"/>
    </location>
</feature>
<dbReference type="CDD" id="cd02248">
    <property type="entry name" value="Peptidase_C1A"/>
    <property type="match status" value="1"/>
</dbReference>
<dbReference type="InterPro" id="IPR025660">
    <property type="entry name" value="Pept_his_AS"/>
</dbReference>
<dbReference type="InterPro" id="IPR040155">
    <property type="entry name" value="CEBPZ/Mak21-like"/>
</dbReference>
<dbReference type="Gene3D" id="3.90.70.10">
    <property type="entry name" value="Cysteine proteinases"/>
    <property type="match status" value="1"/>
</dbReference>
<evidence type="ECO:0000259" key="4">
    <source>
        <dbReference type="SMART" id="SM00645"/>
    </source>
</evidence>
<dbReference type="AlphaFoldDB" id="F0WJS7"/>
<dbReference type="SUPFAM" id="SSF48371">
    <property type="entry name" value="ARM repeat"/>
    <property type="match status" value="1"/>
</dbReference>
<proteinExistence type="inferred from homology"/>
<dbReference type="InterPro" id="IPR005612">
    <property type="entry name" value="CCAAT-binding_factor"/>
</dbReference>
<keyword evidence="3" id="KW-0472">Membrane</keyword>
<feature type="compositionally biased region" description="Low complexity" evidence="2">
    <location>
        <begin position="147"/>
        <end position="159"/>
    </location>
</feature>
<keyword evidence="3" id="KW-0812">Transmembrane</keyword>
<dbReference type="InterPro" id="IPR000169">
    <property type="entry name" value="Pept_cys_AS"/>
</dbReference>
<evidence type="ECO:0000313" key="5">
    <source>
        <dbReference type="EMBL" id="CCA21528.1"/>
    </source>
</evidence>
<dbReference type="GO" id="GO:0006508">
    <property type="term" value="P:proteolysis"/>
    <property type="evidence" value="ECO:0007669"/>
    <property type="project" value="InterPro"/>
</dbReference>
<dbReference type="PROSITE" id="PS00639">
    <property type="entry name" value="THIOL_PROTEASE_HIS"/>
    <property type="match status" value="1"/>
</dbReference>
<comment type="similarity">
    <text evidence="1">Belongs to the CBF/MAK21 family.</text>
</comment>
<dbReference type="PRINTS" id="PR00705">
    <property type="entry name" value="PAPAIN"/>
</dbReference>
<dbReference type="GO" id="GO:0008234">
    <property type="term" value="F:cysteine-type peptidase activity"/>
    <property type="evidence" value="ECO:0007669"/>
    <property type="project" value="InterPro"/>
</dbReference>
<dbReference type="InterPro" id="IPR040463">
    <property type="entry name" value="BAP29/BAP31_N"/>
</dbReference>
<keyword evidence="3" id="KW-1133">Transmembrane helix</keyword>
<accession>F0WJS7</accession>